<evidence type="ECO:0000313" key="3">
    <source>
        <dbReference type="Proteomes" id="UP000037558"/>
    </source>
</evidence>
<accession>A0A0M0L9Q6</accession>
<organism evidence="2 3">
    <name type="scientific">Priestia koreensis</name>
    <dbReference type="NCBI Taxonomy" id="284581"/>
    <lineage>
        <taxon>Bacteria</taxon>
        <taxon>Bacillati</taxon>
        <taxon>Bacillota</taxon>
        <taxon>Bacilli</taxon>
        <taxon>Bacillales</taxon>
        <taxon>Bacillaceae</taxon>
        <taxon>Priestia</taxon>
    </lineage>
</organism>
<gene>
    <name evidence="2" type="ORF">AMD01_05980</name>
</gene>
<dbReference type="RefSeq" id="WP_053400494.1">
    <property type="nucleotide sequence ID" value="NZ_LILC01000007.1"/>
</dbReference>
<feature type="signal peptide" evidence="1">
    <location>
        <begin position="1"/>
        <end position="21"/>
    </location>
</feature>
<evidence type="ECO:0000313" key="2">
    <source>
        <dbReference type="EMBL" id="KOO47587.1"/>
    </source>
</evidence>
<reference evidence="3" key="1">
    <citation type="submission" date="2015-08" db="EMBL/GenBank/DDBJ databases">
        <title>Fjat-14210 dsm16467.</title>
        <authorList>
            <person name="Liu B."/>
            <person name="Wang J."/>
            <person name="Zhu Y."/>
            <person name="Liu G."/>
            <person name="Chen Q."/>
            <person name="Chen Z."/>
            <person name="Lan J."/>
            <person name="Che J."/>
            <person name="Ge C."/>
            <person name="Shi H."/>
            <person name="Pan Z."/>
            <person name="Liu X."/>
        </authorList>
    </citation>
    <scope>NUCLEOTIDE SEQUENCE [LARGE SCALE GENOMIC DNA]</scope>
    <source>
        <strain evidence="3">DSM 16467</strain>
    </source>
</reference>
<name>A0A0M0L9Q6_9BACI</name>
<dbReference type="EMBL" id="LILC01000007">
    <property type="protein sequence ID" value="KOO47587.1"/>
    <property type="molecule type" value="Genomic_DNA"/>
</dbReference>
<feature type="chain" id="PRO_5038509479" evidence="1">
    <location>
        <begin position="22"/>
        <end position="115"/>
    </location>
</feature>
<protein>
    <submittedName>
        <fullName evidence="2">Uncharacterized protein</fullName>
    </submittedName>
</protein>
<dbReference type="Proteomes" id="UP000037558">
    <property type="component" value="Unassembled WGS sequence"/>
</dbReference>
<keyword evidence="1" id="KW-0732">Signal</keyword>
<dbReference type="PATRIC" id="fig|284581.3.peg.4595"/>
<sequence length="115" mass="13030">MKHFMMIGLLFAFLVNMTGCQQSPVTNKAPKADVREAVWDQLTDEKRNHIKGTWRDASVQKVVFQKSMGSITDKSFIGKEVYMIDYPSNDSLLLGDVGVFADVKSFKIIGYGYRE</sequence>
<proteinExistence type="predicted"/>
<dbReference type="OrthoDB" id="1936497at2"/>
<dbReference type="AlphaFoldDB" id="A0A0M0L9Q6"/>
<keyword evidence="3" id="KW-1185">Reference proteome</keyword>
<comment type="caution">
    <text evidence="2">The sequence shown here is derived from an EMBL/GenBank/DDBJ whole genome shotgun (WGS) entry which is preliminary data.</text>
</comment>
<evidence type="ECO:0000256" key="1">
    <source>
        <dbReference type="SAM" id="SignalP"/>
    </source>
</evidence>